<evidence type="ECO:0000313" key="2">
    <source>
        <dbReference type="EMBL" id="RPD53375.1"/>
    </source>
</evidence>
<reference evidence="2" key="1">
    <citation type="journal article" date="2018" name="Genome Biol. Evol.">
        <title>Genomics and development of Lentinus tigrinus, a white-rot wood-decaying mushroom with dimorphic fruiting bodies.</title>
        <authorList>
            <person name="Wu B."/>
            <person name="Xu Z."/>
            <person name="Knudson A."/>
            <person name="Carlson A."/>
            <person name="Chen N."/>
            <person name="Kovaka S."/>
            <person name="LaButti K."/>
            <person name="Lipzen A."/>
            <person name="Pennachio C."/>
            <person name="Riley R."/>
            <person name="Schakwitz W."/>
            <person name="Umezawa K."/>
            <person name="Ohm R.A."/>
            <person name="Grigoriev I.V."/>
            <person name="Nagy L.G."/>
            <person name="Gibbons J."/>
            <person name="Hibbett D."/>
        </authorList>
    </citation>
    <scope>NUCLEOTIDE SEQUENCE [LARGE SCALE GENOMIC DNA]</scope>
    <source>
        <strain evidence="2">ALCF2SS1-6</strain>
    </source>
</reference>
<dbReference type="EMBL" id="ML122323">
    <property type="protein sequence ID" value="RPD53375.1"/>
    <property type="molecule type" value="Genomic_DNA"/>
</dbReference>
<name>A0A5C2RS91_9APHY</name>
<feature type="region of interest" description="Disordered" evidence="1">
    <location>
        <begin position="1"/>
        <end position="31"/>
    </location>
</feature>
<dbReference type="OrthoDB" id="2757096at2759"/>
<proteinExistence type="predicted"/>
<feature type="region of interest" description="Disordered" evidence="1">
    <location>
        <begin position="152"/>
        <end position="180"/>
    </location>
</feature>
<dbReference type="Proteomes" id="UP000313359">
    <property type="component" value="Unassembled WGS sequence"/>
</dbReference>
<sequence>MAAKKRKETPQSSTLLDFFGGKSTSSNTRNVKKARLAGKKSIQVKREVPDEVIVIDSSEEDDVVEVAILPSDTKEHRGEEDFGRTSPILANFSTNVKCEPTEDQDGVGLSESSLSFDILEPQDDQNREPSPFGFPTMLAVQGQSEPELAVPPKAAYPGPFDCSHDGTTTVASPPLPTAEDASQVEDALLGAGEWGMGDDEMELCGLDPEVKAEESDSVDIDLTVDTDPEVKAEDSSSVDLDLTLEDDDDCVPSGKEQPAESCPICEKELAGMSTVVRPYT</sequence>
<feature type="compositionally biased region" description="Acidic residues" evidence="1">
    <location>
        <begin position="215"/>
        <end position="227"/>
    </location>
</feature>
<organism evidence="2 3">
    <name type="scientific">Lentinus tigrinus ALCF2SS1-6</name>
    <dbReference type="NCBI Taxonomy" id="1328759"/>
    <lineage>
        <taxon>Eukaryota</taxon>
        <taxon>Fungi</taxon>
        <taxon>Dikarya</taxon>
        <taxon>Basidiomycota</taxon>
        <taxon>Agaricomycotina</taxon>
        <taxon>Agaricomycetes</taxon>
        <taxon>Polyporales</taxon>
        <taxon>Polyporaceae</taxon>
        <taxon>Lentinus</taxon>
    </lineage>
</organism>
<evidence type="ECO:0000313" key="3">
    <source>
        <dbReference type="Proteomes" id="UP000313359"/>
    </source>
</evidence>
<feature type="region of interest" description="Disordered" evidence="1">
    <location>
        <begin position="212"/>
        <end position="238"/>
    </location>
</feature>
<protein>
    <submittedName>
        <fullName evidence="2">Uncharacterized protein</fullName>
    </submittedName>
</protein>
<evidence type="ECO:0000256" key="1">
    <source>
        <dbReference type="SAM" id="MobiDB-lite"/>
    </source>
</evidence>
<gene>
    <name evidence="2" type="ORF">L227DRAFT_400466</name>
</gene>
<accession>A0A5C2RS91</accession>
<dbReference type="AlphaFoldDB" id="A0A5C2RS91"/>
<keyword evidence="3" id="KW-1185">Reference proteome</keyword>